<dbReference type="EMBL" id="BLXT01007309">
    <property type="protein sequence ID" value="GFO38219.1"/>
    <property type="molecule type" value="Genomic_DNA"/>
</dbReference>
<organism evidence="2 3">
    <name type="scientific">Plakobranchus ocellatus</name>
    <dbReference type="NCBI Taxonomy" id="259542"/>
    <lineage>
        <taxon>Eukaryota</taxon>
        <taxon>Metazoa</taxon>
        <taxon>Spiralia</taxon>
        <taxon>Lophotrochozoa</taxon>
        <taxon>Mollusca</taxon>
        <taxon>Gastropoda</taxon>
        <taxon>Heterobranchia</taxon>
        <taxon>Euthyneura</taxon>
        <taxon>Panpulmonata</taxon>
        <taxon>Sacoglossa</taxon>
        <taxon>Placobranchoidea</taxon>
        <taxon>Plakobranchidae</taxon>
        <taxon>Plakobranchus</taxon>
    </lineage>
</organism>
<name>A0AAV4D221_9GAST</name>
<evidence type="ECO:0000256" key="1">
    <source>
        <dbReference type="SAM" id="MobiDB-lite"/>
    </source>
</evidence>
<feature type="region of interest" description="Disordered" evidence="1">
    <location>
        <begin position="62"/>
        <end position="94"/>
    </location>
</feature>
<protein>
    <submittedName>
        <fullName evidence="2">Uncharacterized protein</fullName>
    </submittedName>
</protein>
<feature type="compositionally biased region" description="Basic and acidic residues" evidence="1">
    <location>
        <begin position="78"/>
        <end position="94"/>
    </location>
</feature>
<proteinExistence type="predicted"/>
<reference evidence="2 3" key="1">
    <citation type="journal article" date="2021" name="Elife">
        <title>Chloroplast acquisition without the gene transfer in kleptoplastic sea slugs, Plakobranchus ocellatus.</title>
        <authorList>
            <person name="Maeda T."/>
            <person name="Takahashi S."/>
            <person name="Yoshida T."/>
            <person name="Shimamura S."/>
            <person name="Takaki Y."/>
            <person name="Nagai Y."/>
            <person name="Toyoda A."/>
            <person name="Suzuki Y."/>
            <person name="Arimoto A."/>
            <person name="Ishii H."/>
            <person name="Satoh N."/>
            <person name="Nishiyama T."/>
            <person name="Hasebe M."/>
            <person name="Maruyama T."/>
            <person name="Minagawa J."/>
            <person name="Obokata J."/>
            <person name="Shigenobu S."/>
        </authorList>
    </citation>
    <scope>NUCLEOTIDE SEQUENCE [LARGE SCALE GENOMIC DNA]</scope>
</reference>
<dbReference type="Proteomes" id="UP000735302">
    <property type="component" value="Unassembled WGS sequence"/>
</dbReference>
<evidence type="ECO:0000313" key="3">
    <source>
        <dbReference type="Proteomes" id="UP000735302"/>
    </source>
</evidence>
<accession>A0AAV4D221</accession>
<sequence>MPVSKGHQKQKERVKMARTMPTFCLTLPDGMSLTSIVLEGIGPNGQLLTGPAAHPWRHKSQRGTIVPNMPSVTNPKSILKDKRQHSSGDDSSADVRDIQLKIPGSVKFISNELQHSDAKANRSFLSISPDKSTALSVKSSGSSSVLNSSYASFQKGGFWSKIKRYNASQDRGWRSREFAVIAAFQRGRHSASSGRLVMPAASSKLQVIFIFFLKSVHD</sequence>
<keyword evidence="3" id="KW-1185">Reference proteome</keyword>
<evidence type="ECO:0000313" key="2">
    <source>
        <dbReference type="EMBL" id="GFO38219.1"/>
    </source>
</evidence>
<comment type="caution">
    <text evidence="2">The sequence shown here is derived from an EMBL/GenBank/DDBJ whole genome shotgun (WGS) entry which is preliminary data.</text>
</comment>
<dbReference type="AlphaFoldDB" id="A0AAV4D221"/>
<gene>
    <name evidence="2" type="ORF">PoB_006472400</name>
</gene>